<dbReference type="eggNOG" id="ENOG502RZMF">
    <property type="taxonomic scope" value="Eukaryota"/>
</dbReference>
<evidence type="ECO:0000313" key="1">
    <source>
        <dbReference type="EnsemblMetazoa" id="Aqu2.1.11899_001"/>
    </source>
</evidence>
<organism evidence="1">
    <name type="scientific">Amphimedon queenslandica</name>
    <name type="common">Sponge</name>
    <dbReference type="NCBI Taxonomy" id="400682"/>
    <lineage>
        <taxon>Eukaryota</taxon>
        <taxon>Metazoa</taxon>
        <taxon>Porifera</taxon>
        <taxon>Demospongiae</taxon>
        <taxon>Heteroscleromorpha</taxon>
        <taxon>Haplosclerida</taxon>
        <taxon>Niphatidae</taxon>
        <taxon>Amphimedon</taxon>
    </lineage>
</organism>
<name>A0A1X7TBH7_AMPQE</name>
<proteinExistence type="predicted"/>
<evidence type="ECO:0008006" key="2">
    <source>
        <dbReference type="Google" id="ProtNLM"/>
    </source>
</evidence>
<accession>A0A1X7TBH7</accession>
<dbReference type="PANTHER" id="PTHR34485:SF2">
    <property type="entry name" value="PROLINE RICH, LACRIMAL 1"/>
    <property type="match status" value="1"/>
</dbReference>
<dbReference type="AlphaFoldDB" id="A0A1X7TBH7"/>
<sequence>MHPHVKHVLDSICLKARQHMKGYGPTRSWKLEQGCYLFRCSLADERKFQSQLYLHCQKLYDRCLLYYHHICQKGKDNLRDEILYPGTSKLAEGYGANDVLSLVKADGINLECHIQDGDSTAKNAVSKHFPQCNLLRCSNHVAKNHAKKLRKQKSMIRDDDKEILCYCPKGIKHHVNCACFSEDFIRKAKSSFQMCLTNNAGKDPNAFVETIVNLALYHYRGIHQWDGSQCDFHPLVVCSCGFCKDKNDVKCSGKPYKTSHKLDSPFHSHAHQLKQPLFQVS</sequence>
<reference evidence="1" key="1">
    <citation type="submission" date="2017-05" db="UniProtKB">
        <authorList>
            <consortium name="EnsemblMetazoa"/>
        </authorList>
    </citation>
    <scope>IDENTIFICATION</scope>
</reference>
<dbReference type="PANTHER" id="PTHR34485">
    <property type="entry name" value="PROLINE-RICH, LACRIMAL 1"/>
    <property type="match status" value="1"/>
</dbReference>
<dbReference type="STRING" id="400682.A0A1X7TBH7"/>
<dbReference type="InParanoid" id="A0A1X7TBH7"/>
<protein>
    <recommendedName>
        <fullName evidence="2">MULE transposase domain-containing protein</fullName>
    </recommendedName>
</protein>
<dbReference type="EnsemblMetazoa" id="Aqu2.1.11899_001">
    <property type="protein sequence ID" value="Aqu2.1.11899_001"/>
    <property type="gene ID" value="Aqu2.1.11899"/>
</dbReference>